<organism evidence="2 3">
    <name type="scientific">Mycosarcoma maydis</name>
    <name type="common">Corn smut fungus</name>
    <name type="synonym">Ustilago maydis</name>
    <dbReference type="NCBI Taxonomy" id="5270"/>
    <lineage>
        <taxon>Eukaryota</taxon>
        <taxon>Fungi</taxon>
        <taxon>Dikarya</taxon>
        <taxon>Basidiomycota</taxon>
        <taxon>Ustilaginomycotina</taxon>
        <taxon>Ustilaginomycetes</taxon>
        <taxon>Ustilaginales</taxon>
        <taxon>Ustilaginaceae</taxon>
        <taxon>Mycosarcoma</taxon>
    </lineage>
</organism>
<evidence type="ECO:0000313" key="3">
    <source>
        <dbReference type="Proteomes" id="UP000000561"/>
    </source>
</evidence>
<protein>
    <submittedName>
        <fullName evidence="2">Uncharacterized protein</fullName>
    </submittedName>
</protein>
<feature type="region of interest" description="Disordered" evidence="1">
    <location>
        <begin position="147"/>
        <end position="167"/>
    </location>
</feature>
<dbReference type="Gene3D" id="3.30.230.90">
    <property type="match status" value="1"/>
</dbReference>
<dbReference type="Pfam" id="PF10178">
    <property type="entry name" value="PAC3"/>
    <property type="match status" value="1"/>
</dbReference>
<evidence type="ECO:0000256" key="1">
    <source>
        <dbReference type="SAM" id="MobiDB-lite"/>
    </source>
</evidence>
<dbReference type="KEGG" id="uma:UMAG_01004"/>
<dbReference type="eggNOG" id="ENOG502S9A3">
    <property type="taxonomic scope" value="Eukaryota"/>
</dbReference>
<feature type="compositionally biased region" description="Basic and acidic residues" evidence="1">
    <location>
        <begin position="152"/>
        <end position="165"/>
    </location>
</feature>
<accession>A0A0D1CXN0</accession>
<gene>
    <name evidence="2" type="ORF">UMAG_01004</name>
</gene>
<dbReference type="RefSeq" id="XP_011386984.1">
    <property type="nucleotide sequence ID" value="XM_011388682.1"/>
</dbReference>
<dbReference type="InParanoid" id="A0A0D1CXN0"/>
<dbReference type="AlphaFoldDB" id="A0A0D1CXN0"/>
<dbReference type="VEuPathDB" id="FungiDB:UMAG_01004"/>
<proteinExistence type="predicted"/>
<dbReference type="InterPro" id="IPR018788">
    <property type="entry name" value="Proteasome_assmbl_chp_3"/>
</dbReference>
<dbReference type="OrthoDB" id="5593278at2759"/>
<dbReference type="GO" id="GO:0043248">
    <property type="term" value="P:proteasome assembly"/>
    <property type="evidence" value="ECO:0007669"/>
    <property type="project" value="InterPro"/>
</dbReference>
<keyword evidence="3" id="KW-1185">Reference proteome</keyword>
<dbReference type="InterPro" id="IPR053720">
    <property type="entry name" value="Psm_Assembly_Chaperone"/>
</dbReference>
<evidence type="ECO:0000313" key="2">
    <source>
        <dbReference type="EMBL" id="KIS71093.1"/>
    </source>
</evidence>
<dbReference type="GeneID" id="23562140"/>
<dbReference type="STRING" id="237631.A0A0D1CXN0"/>
<dbReference type="EMBL" id="CM003141">
    <property type="protein sequence ID" value="KIS71093.1"/>
    <property type="molecule type" value="Genomic_DNA"/>
</dbReference>
<dbReference type="PANTHER" id="PTHR31051:SF1">
    <property type="entry name" value="PROTEASOME ASSEMBLY CHAPERONE 3"/>
    <property type="match status" value="1"/>
</dbReference>
<reference evidence="2 3" key="1">
    <citation type="journal article" date="2006" name="Nature">
        <title>Insights from the genome of the biotrophic fungal plant pathogen Ustilago maydis.</title>
        <authorList>
            <person name="Kamper J."/>
            <person name="Kahmann R."/>
            <person name="Bolker M."/>
            <person name="Ma L.J."/>
            <person name="Brefort T."/>
            <person name="Saville B.J."/>
            <person name="Banuett F."/>
            <person name="Kronstad J.W."/>
            <person name="Gold S.E."/>
            <person name="Muller O."/>
            <person name="Perlin M.H."/>
            <person name="Wosten H.A."/>
            <person name="de Vries R."/>
            <person name="Ruiz-Herrera J."/>
            <person name="Reynaga-Pena C.G."/>
            <person name="Snetselaar K."/>
            <person name="McCann M."/>
            <person name="Perez-Martin J."/>
            <person name="Feldbrugge M."/>
            <person name="Basse C.W."/>
            <person name="Steinberg G."/>
            <person name="Ibeas J.I."/>
            <person name="Holloman W."/>
            <person name="Guzman P."/>
            <person name="Farman M."/>
            <person name="Stajich J.E."/>
            <person name="Sentandreu R."/>
            <person name="Gonzalez-Prieto J.M."/>
            <person name="Kennell J.C."/>
            <person name="Molina L."/>
            <person name="Schirawski J."/>
            <person name="Mendoza-Mendoza A."/>
            <person name="Greilinger D."/>
            <person name="Munch K."/>
            <person name="Rossel N."/>
            <person name="Scherer M."/>
            <person name="Vranes M."/>
            <person name="Ladendorf O."/>
            <person name="Vincon V."/>
            <person name="Fuchs U."/>
            <person name="Sandrock B."/>
            <person name="Meng S."/>
            <person name="Ho E.C."/>
            <person name="Cahill M.J."/>
            <person name="Boyce K.J."/>
            <person name="Klose J."/>
            <person name="Klosterman S.J."/>
            <person name="Deelstra H.J."/>
            <person name="Ortiz-Castellanos L."/>
            <person name="Li W."/>
            <person name="Sanchez-Alonso P."/>
            <person name="Schreier P.H."/>
            <person name="Hauser-Hahn I."/>
            <person name="Vaupel M."/>
            <person name="Koopmann E."/>
            <person name="Friedrich G."/>
            <person name="Voss H."/>
            <person name="Schluter T."/>
            <person name="Margolis J."/>
            <person name="Platt D."/>
            <person name="Swimmer C."/>
            <person name="Gnirke A."/>
            <person name="Chen F."/>
            <person name="Vysotskaia V."/>
            <person name="Mannhaupt G."/>
            <person name="Guldener U."/>
            <person name="Munsterkotter M."/>
            <person name="Haase D."/>
            <person name="Oesterheld M."/>
            <person name="Mewes H.W."/>
            <person name="Mauceli E.W."/>
            <person name="DeCaprio D."/>
            <person name="Wade C.M."/>
            <person name="Butler J."/>
            <person name="Young S."/>
            <person name="Jaffe D.B."/>
            <person name="Calvo S."/>
            <person name="Nusbaum C."/>
            <person name="Galagan J."/>
            <person name="Birren B.W."/>
        </authorList>
    </citation>
    <scope>NUCLEOTIDE SEQUENCE [LARGE SCALE GENOMIC DNA]</scope>
    <source>
        <strain evidence="3">DSM 14603 / FGSC 9021 / UM521</strain>
    </source>
</reference>
<dbReference type="Proteomes" id="UP000000561">
    <property type="component" value="Chromosome 2"/>
</dbReference>
<dbReference type="OMA" id="GVMDMVQ"/>
<sequence length="196" mass="21358">MSNTRQLNALSPPKVQVTPLPSTLPHPIPTATLTVDLSGHTTTIITQSFSDRIFITVTQLQKFGCFYQATTSSAPSSAFDSLSDEASQNSLPPPLPTTSVTKLIGTEPSPSYTALYQLYVAQIASIVKHSARGEDARPIVVSLALKPNPSATKKDGSEERRSHVDDDYEDEALMTSEEERTRYMGVMAAVKNCRVW</sequence>
<dbReference type="PANTHER" id="PTHR31051">
    <property type="entry name" value="PROTEASOME ASSEMBLY CHAPERONE 3"/>
    <property type="match status" value="1"/>
</dbReference>
<feature type="region of interest" description="Disordered" evidence="1">
    <location>
        <begin position="1"/>
        <end position="23"/>
    </location>
</feature>
<name>A0A0D1CXN0_MYCMD</name>